<evidence type="ECO:0000259" key="16">
    <source>
        <dbReference type="PROSITE" id="PS50857"/>
    </source>
</evidence>
<evidence type="ECO:0000256" key="6">
    <source>
        <dbReference type="ARBA" id="ARBA00022723"/>
    </source>
</evidence>
<keyword evidence="8 14" id="KW-0249">Electron transport</keyword>
<dbReference type="Gene3D" id="2.60.40.420">
    <property type="entry name" value="Cupredoxins - blue copper proteins"/>
    <property type="match status" value="1"/>
</dbReference>
<evidence type="ECO:0000256" key="10">
    <source>
        <dbReference type="ARBA" id="ARBA00023008"/>
    </source>
</evidence>
<keyword evidence="5 14" id="KW-0812">Transmembrane</keyword>
<accession>M4Q9N7</accession>
<proteinExistence type="inferred from homology"/>
<dbReference type="Gene3D" id="1.10.287.90">
    <property type="match status" value="1"/>
</dbReference>
<protein>
    <recommendedName>
        <fullName evidence="14">Cytochrome c oxidase subunit 2</fullName>
    </recommendedName>
</protein>
<dbReference type="InterPro" id="IPR045187">
    <property type="entry name" value="CcO_II"/>
</dbReference>
<feature type="transmembrane region" description="Helical" evidence="15">
    <location>
        <begin position="84"/>
        <end position="106"/>
    </location>
</feature>
<reference evidence="18" key="1">
    <citation type="journal article" date="2006" name="RNA">
        <title>Hybrid E. coli--Mitochondrial ribonuclease P RNAs are catalytically active.</title>
        <authorList>
            <person name="Seif E."/>
            <person name="Cadieux A."/>
            <person name="Lang B.F."/>
        </authorList>
    </citation>
    <scope>NUCLEOTIDE SEQUENCE</scope>
    <source>
        <strain evidence="18">ATCC 50695</strain>
    </source>
</reference>
<evidence type="ECO:0000256" key="1">
    <source>
        <dbReference type="ARBA" id="ARBA00004225"/>
    </source>
</evidence>
<reference evidence="18" key="2">
    <citation type="journal article" date="2013" name="Genome Biol. Evol.">
        <title>Strikingly bacteria-like and gene-rich mitochondrial genomes throughout jakobid protists.</title>
        <authorList>
            <person name="Burger G."/>
            <person name="Gray M.W."/>
            <person name="Forget L."/>
            <person name="Lang B.F."/>
        </authorList>
    </citation>
    <scope>NUCLEOTIDE SEQUENCE</scope>
    <source>
        <strain evidence="18">ATCC 50695</strain>
    </source>
</reference>
<sequence>MILNKLFGLVEVAHADTAQPWQCDFQDAATPMMEGIVNLHHDLFFFLTLIIIFVSWMLFRTIWHFRSSKNPVPSRVVHGTVLEIVWTIVPSFVLIAVAVPSFALLYSMDEGIDPALTIKAIGHQWYWSYEYSDYTNENGESLAFDSYMVPEEELQEGQFRLLEVDNQVVVPAKTHVRVLVTSADVLHSWAIPSLGVKMDACPGRLNQVTMFIKREGTYYGQCSEICGVNHGFMPIAIKAVSLDEYVSWVSNELNQ</sequence>
<dbReference type="PANTHER" id="PTHR22888:SF9">
    <property type="entry name" value="CYTOCHROME C OXIDASE SUBUNIT 2"/>
    <property type="match status" value="1"/>
</dbReference>
<comment type="similarity">
    <text evidence="2 14">Belongs to the cytochrome c oxidase subunit 2 family.</text>
</comment>
<evidence type="ECO:0000256" key="11">
    <source>
        <dbReference type="ARBA" id="ARBA00023128"/>
    </source>
</evidence>
<dbReference type="GO" id="GO:0042773">
    <property type="term" value="P:ATP synthesis coupled electron transport"/>
    <property type="evidence" value="ECO:0007669"/>
    <property type="project" value="TreeGrafter"/>
</dbReference>
<gene>
    <name evidence="18" type="primary">cox2</name>
</gene>
<evidence type="ECO:0000256" key="5">
    <source>
        <dbReference type="ARBA" id="ARBA00022692"/>
    </source>
</evidence>
<comment type="catalytic activity">
    <reaction evidence="13">
        <text>4 Fe(II)-[cytochrome c] + O2 + 8 H(+)(in) = 4 Fe(III)-[cytochrome c] + 2 H2O + 4 H(+)(out)</text>
        <dbReference type="Rhea" id="RHEA:11436"/>
        <dbReference type="Rhea" id="RHEA-COMP:10350"/>
        <dbReference type="Rhea" id="RHEA-COMP:14399"/>
        <dbReference type="ChEBI" id="CHEBI:15377"/>
        <dbReference type="ChEBI" id="CHEBI:15378"/>
        <dbReference type="ChEBI" id="CHEBI:15379"/>
        <dbReference type="ChEBI" id="CHEBI:29033"/>
        <dbReference type="ChEBI" id="CHEBI:29034"/>
        <dbReference type="EC" id="7.1.1.9"/>
    </reaction>
    <physiologicalReaction direction="left-to-right" evidence="13">
        <dbReference type="Rhea" id="RHEA:11437"/>
    </physiologicalReaction>
</comment>
<geneLocation type="mitochondrion" evidence="18"/>
<dbReference type="GO" id="GO:0005743">
    <property type="term" value="C:mitochondrial inner membrane"/>
    <property type="evidence" value="ECO:0007669"/>
    <property type="project" value="UniProtKB-SubCell"/>
</dbReference>
<feature type="transmembrane region" description="Helical" evidence="15">
    <location>
        <begin position="43"/>
        <end position="63"/>
    </location>
</feature>
<feature type="domain" description="Cytochrome oxidase subunit II copper A binding" evidence="16">
    <location>
        <begin position="113"/>
        <end position="251"/>
    </location>
</feature>
<name>M4Q9N7_9EUKA</name>
<dbReference type="PANTHER" id="PTHR22888">
    <property type="entry name" value="CYTOCHROME C OXIDASE, SUBUNIT II"/>
    <property type="match status" value="1"/>
</dbReference>
<evidence type="ECO:0000256" key="14">
    <source>
        <dbReference type="RuleBase" id="RU000457"/>
    </source>
</evidence>
<dbReference type="SUPFAM" id="SSF81464">
    <property type="entry name" value="Cytochrome c oxidase subunit II-like, transmembrane region"/>
    <property type="match status" value="1"/>
</dbReference>
<feature type="domain" description="Cytochrome oxidase subunit II transmembrane region profile" evidence="17">
    <location>
        <begin position="17"/>
        <end position="112"/>
    </location>
</feature>
<dbReference type="InterPro" id="IPR014222">
    <property type="entry name" value="Cyt_c_oxidase_su2"/>
</dbReference>
<evidence type="ECO:0000256" key="3">
    <source>
        <dbReference type="ARBA" id="ARBA00022448"/>
    </source>
</evidence>
<keyword evidence="9 15" id="KW-1133">Transmembrane helix</keyword>
<dbReference type="CDD" id="cd13912">
    <property type="entry name" value="CcO_II_C"/>
    <property type="match status" value="1"/>
</dbReference>
<evidence type="ECO:0000256" key="7">
    <source>
        <dbReference type="ARBA" id="ARBA00022967"/>
    </source>
</evidence>
<dbReference type="InterPro" id="IPR011759">
    <property type="entry name" value="Cyt_c_oxidase_su2_TM_dom"/>
</dbReference>
<dbReference type="FunFam" id="2.60.40.420:FF:000001">
    <property type="entry name" value="Cytochrome c oxidase subunit 2"/>
    <property type="match status" value="1"/>
</dbReference>
<dbReference type="InterPro" id="IPR001505">
    <property type="entry name" value="Copper_CuA"/>
</dbReference>
<evidence type="ECO:0000256" key="12">
    <source>
        <dbReference type="ARBA" id="ARBA00023136"/>
    </source>
</evidence>
<dbReference type="InterPro" id="IPR036257">
    <property type="entry name" value="Cyt_c_oxidase_su2_TM_sf"/>
</dbReference>
<dbReference type="GeneID" id="15333043"/>
<dbReference type="GO" id="GO:0005507">
    <property type="term" value="F:copper ion binding"/>
    <property type="evidence" value="ECO:0007669"/>
    <property type="project" value="InterPro"/>
</dbReference>
<keyword evidence="10 14" id="KW-0186">Copper</keyword>
<evidence type="ECO:0000256" key="9">
    <source>
        <dbReference type="ARBA" id="ARBA00022989"/>
    </source>
</evidence>
<organism evidence="18">
    <name type="scientific">Jakoba bahamiensis</name>
    <dbReference type="NCBI Taxonomy" id="221721"/>
    <lineage>
        <taxon>Eukaryota</taxon>
        <taxon>Discoba</taxon>
        <taxon>Jakobida</taxon>
        <taxon>Histionina</taxon>
        <taxon>Jakobidae</taxon>
        <taxon>Jakoba</taxon>
    </lineage>
</organism>
<evidence type="ECO:0000313" key="18">
    <source>
        <dbReference type="EMBL" id="AGH24132.1"/>
    </source>
</evidence>
<comment type="cofactor">
    <cofactor evidence="14">
        <name>Cu cation</name>
        <dbReference type="ChEBI" id="CHEBI:23378"/>
    </cofactor>
    <text evidence="14">Binds a copper A center.</text>
</comment>
<dbReference type="InterPro" id="IPR008972">
    <property type="entry name" value="Cupredoxin"/>
</dbReference>
<dbReference type="RefSeq" id="YP_007890638.1">
    <property type="nucleotide sequence ID" value="NC_021126.1"/>
</dbReference>
<dbReference type="InterPro" id="IPR034210">
    <property type="entry name" value="CcO_II_C"/>
</dbReference>
<dbReference type="GO" id="GO:0004129">
    <property type="term" value="F:cytochrome-c oxidase activity"/>
    <property type="evidence" value="ECO:0007669"/>
    <property type="project" value="UniProtKB-EC"/>
</dbReference>
<dbReference type="Pfam" id="PF02790">
    <property type="entry name" value="COX2_TM"/>
    <property type="match status" value="1"/>
</dbReference>
<dbReference type="PROSITE" id="PS50857">
    <property type="entry name" value="COX2_CUA"/>
    <property type="match status" value="1"/>
</dbReference>
<dbReference type="Pfam" id="PF00116">
    <property type="entry name" value="COX2"/>
    <property type="match status" value="1"/>
</dbReference>
<keyword evidence="12 14" id="KW-0472">Membrane</keyword>
<evidence type="ECO:0000256" key="8">
    <source>
        <dbReference type="ARBA" id="ARBA00022982"/>
    </source>
</evidence>
<keyword evidence="7" id="KW-1278">Translocase</keyword>
<evidence type="ECO:0000256" key="4">
    <source>
        <dbReference type="ARBA" id="ARBA00022660"/>
    </source>
</evidence>
<keyword evidence="18" id="KW-0560">Oxidoreductase</keyword>
<keyword evidence="14" id="KW-0999">Mitochondrion inner membrane</keyword>
<evidence type="ECO:0000256" key="15">
    <source>
        <dbReference type="SAM" id="Phobius"/>
    </source>
</evidence>
<comment type="subcellular location">
    <subcellularLocation>
        <location evidence="14">Mitochondrion inner membrane</location>
        <topology evidence="14">Multi-pass membrane protein</topology>
    </subcellularLocation>
    <subcellularLocation>
        <location evidence="1">Mitochondrion membrane</location>
        <topology evidence="1">Multi-pass membrane protein</topology>
    </subcellularLocation>
</comment>
<dbReference type="PROSITE" id="PS50999">
    <property type="entry name" value="COX2_TM"/>
    <property type="match status" value="1"/>
</dbReference>
<keyword evidence="4 14" id="KW-0679">Respiratory chain</keyword>
<dbReference type="PRINTS" id="PR01166">
    <property type="entry name" value="CYCOXIDASEII"/>
</dbReference>
<keyword evidence="11 14" id="KW-0496">Mitochondrion</keyword>
<dbReference type="InterPro" id="IPR002429">
    <property type="entry name" value="CcO_II-like_C"/>
</dbReference>
<dbReference type="PROSITE" id="PS00078">
    <property type="entry name" value="COX2"/>
    <property type="match status" value="1"/>
</dbReference>
<evidence type="ECO:0000256" key="13">
    <source>
        <dbReference type="ARBA" id="ARBA00049512"/>
    </source>
</evidence>
<dbReference type="AlphaFoldDB" id="M4Q9N7"/>
<keyword evidence="3 14" id="KW-0813">Transport</keyword>
<keyword evidence="6 14" id="KW-0479">Metal-binding</keyword>
<dbReference type="NCBIfam" id="TIGR02866">
    <property type="entry name" value="CoxB"/>
    <property type="match status" value="1"/>
</dbReference>
<evidence type="ECO:0000259" key="17">
    <source>
        <dbReference type="PROSITE" id="PS50999"/>
    </source>
</evidence>
<dbReference type="EMBL" id="KC353354">
    <property type="protein sequence ID" value="AGH24132.1"/>
    <property type="molecule type" value="Genomic_DNA"/>
</dbReference>
<comment type="function">
    <text evidence="14">Component of the cytochrome c oxidase, the last enzyme in the mitochondrial electron transport chain which drives oxidative phosphorylation. The respiratory chain contains 3 multisubunit complexes succinate dehydrogenase (complex II, CII), ubiquinol-cytochrome c oxidoreductase (cytochrome b-c1 complex, complex III, CIII) and cytochrome c oxidase (complex IV, CIV), that cooperate to transfer electrons derived from NADH and succinate to molecular oxygen, creating an electrochemical gradient over the inner membrane that drives transmembrane transport and the ATP synthase. Cytochrome c oxidase is the component of the respiratory chain that catalyzes the reduction of oxygen to water. Electrons originating from reduced cytochrome c in the intermembrane space (IMS) are transferred via the dinuclear copper A center (CU(A)) of subunit 2 and heme A of subunit 1 to the active site in subunit 1, a binuclear center (BNC) formed by heme A3 and copper B (CU(B)). The BNC reduces molecular oxygen to 2 water molecules using 4 electrons from cytochrome c in the IMS and 4 protons from the mitochondrial matrix.</text>
</comment>
<dbReference type="FunFam" id="1.10.287.90:FF:000004">
    <property type="entry name" value="Cytochrome c oxidase subunit 2"/>
    <property type="match status" value="1"/>
</dbReference>
<dbReference type="GO" id="GO:1902494">
    <property type="term" value="C:catalytic complex"/>
    <property type="evidence" value="ECO:0007669"/>
    <property type="project" value="UniProtKB-ARBA"/>
</dbReference>
<dbReference type="SUPFAM" id="SSF49503">
    <property type="entry name" value="Cupredoxins"/>
    <property type="match status" value="1"/>
</dbReference>
<dbReference type="GO" id="GO:0016491">
    <property type="term" value="F:oxidoreductase activity"/>
    <property type="evidence" value="ECO:0007669"/>
    <property type="project" value="UniProtKB-KW"/>
</dbReference>
<dbReference type="GO" id="GO:1902495">
    <property type="term" value="C:transmembrane transporter complex"/>
    <property type="evidence" value="ECO:0007669"/>
    <property type="project" value="UniProtKB-ARBA"/>
</dbReference>
<evidence type="ECO:0000256" key="2">
    <source>
        <dbReference type="ARBA" id="ARBA00007866"/>
    </source>
</evidence>